<dbReference type="PANTHER" id="PTHR43095:SF2">
    <property type="entry name" value="GLUCONOKINASE"/>
    <property type="match status" value="1"/>
</dbReference>
<dbReference type="NCBIfam" id="TIGR01314">
    <property type="entry name" value="gntK_FGGY"/>
    <property type="match status" value="1"/>
</dbReference>
<reference evidence="8" key="1">
    <citation type="submission" date="2016-10" db="EMBL/GenBank/DDBJ databases">
        <authorList>
            <person name="Varghese N."/>
            <person name="Submissions S."/>
        </authorList>
    </citation>
    <scope>NUCLEOTIDE SEQUENCE [LARGE SCALE GENOMIC DNA]</scope>
    <source>
        <strain evidence="8">FP5</strain>
    </source>
</reference>
<dbReference type="GO" id="GO:0046316">
    <property type="term" value="F:gluconokinase activity"/>
    <property type="evidence" value="ECO:0007669"/>
    <property type="project" value="InterPro"/>
</dbReference>
<dbReference type="RefSeq" id="WP_089751424.1">
    <property type="nucleotide sequence ID" value="NZ_FOOG01000009.1"/>
</dbReference>
<keyword evidence="3 4" id="KW-0418">Kinase</keyword>
<dbReference type="PANTHER" id="PTHR43095">
    <property type="entry name" value="SUGAR KINASE"/>
    <property type="match status" value="1"/>
</dbReference>
<dbReference type="Gene3D" id="3.30.420.40">
    <property type="match status" value="2"/>
</dbReference>
<dbReference type="InterPro" id="IPR006002">
    <property type="entry name" value="Gluconate_kinase"/>
</dbReference>
<dbReference type="InterPro" id="IPR018483">
    <property type="entry name" value="Carb_kinase_FGGY_CS"/>
</dbReference>
<feature type="domain" description="Carbohydrate kinase FGGY C-terminal" evidence="6">
    <location>
        <begin position="258"/>
        <end position="451"/>
    </location>
</feature>
<gene>
    <name evidence="7" type="ORF">SAMN05216353_10964</name>
</gene>
<feature type="domain" description="Carbohydrate kinase FGGY N-terminal" evidence="5">
    <location>
        <begin position="6"/>
        <end position="248"/>
    </location>
</feature>
<dbReference type="PROSITE" id="PS00445">
    <property type="entry name" value="FGGY_KINASES_2"/>
    <property type="match status" value="1"/>
</dbReference>
<proteinExistence type="inferred from homology"/>
<dbReference type="InterPro" id="IPR018484">
    <property type="entry name" value="FGGY_N"/>
</dbReference>
<dbReference type="Pfam" id="PF02782">
    <property type="entry name" value="FGGY_C"/>
    <property type="match status" value="1"/>
</dbReference>
<evidence type="ECO:0000259" key="6">
    <source>
        <dbReference type="Pfam" id="PF02782"/>
    </source>
</evidence>
<evidence type="ECO:0000256" key="1">
    <source>
        <dbReference type="ARBA" id="ARBA00009156"/>
    </source>
</evidence>
<dbReference type="PROSITE" id="PS00933">
    <property type="entry name" value="FGGY_KINASES_1"/>
    <property type="match status" value="1"/>
</dbReference>
<dbReference type="EMBL" id="FOOG01000009">
    <property type="protein sequence ID" value="SFF79508.1"/>
    <property type="molecule type" value="Genomic_DNA"/>
</dbReference>
<evidence type="ECO:0000256" key="3">
    <source>
        <dbReference type="ARBA" id="ARBA00022777"/>
    </source>
</evidence>
<dbReference type="AlphaFoldDB" id="A0A1I2LLV2"/>
<dbReference type="PIRSF" id="PIRSF000538">
    <property type="entry name" value="GlpK"/>
    <property type="match status" value="1"/>
</dbReference>
<sequence>MKRELIVAIDIGTTSTKTLAYDQEGRIYAEVEKEYPLYSPEADRKEQDPDEIYEAVIYTLTEVSRTVKQKSREIAAVSFSSAMHSLLAVDENGRLLTNALTWADQRSVKEAEELKAGRGHEIYLRTGTPVHPMSPLTKLIWMKRHEPELFAQTSKWISLKEYVFYKLFNRFVVDHSIASATGLFNLKELTWDQEALEIAGVSAEQLSEPVPTTEIIRGLSSEHAEALGLDSETPFVIGASDGVLANIGVGAITPGSIACTVGTSGAIRTVVSEPAVDPKGRTFCYALTEDQWVIGGPINNGGISFRWVRDQLFPDLQEKAAANGESAYDELTRRASSVSAGSGGLLFLPYLTGERAPFWDADTKGVFFGLTLDHGRDHMIRSVLEGVMFQMYSVALALTEAGVEPVEYRAGGGFARSELWRQIMTDMFETDMIIPESHQGSCLGAAWLAMKSLNWIDDLSSIQDILQTTVKHTPIEENVHTYRLLKPIYLRLARKLPEEFSAISDVQRELMDHHK</sequence>
<evidence type="ECO:0000259" key="5">
    <source>
        <dbReference type="Pfam" id="PF00370"/>
    </source>
</evidence>
<dbReference type="OrthoDB" id="9805576at2"/>
<dbReference type="Pfam" id="PF00370">
    <property type="entry name" value="FGGY_N"/>
    <property type="match status" value="1"/>
</dbReference>
<dbReference type="InterPro" id="IPR043129">
    <property type="entry name" value="ATPase_NBD"/>
</dbReference>
<accession>A0A1I2LLV2</accession>
<dbReference type="SUPFAM" id="SSF53067">
    <property type="entry name" value="Actin-like ATPase domain"/>
    <property type="match status" value="2"/>
</dbReference>
<evidence type="ECO:0000313" key="7">
    <source>
        <dbReference type="EMBL" id="SFF79508.1"/>
    </source>
</evidence>
<dbReference type="InterPro" id="IPR018485">
    <property type="entry name" value="FGGY_C"/>
</dbReference>
<evidence type="ECO:0000256" key="4">
    <source>
        <dbReference type="RuleBase" id="RU003733"/>
    </source>
</evidence>
<dbReference type="Proteomes" id="UP000198897">
    <property type="component" value="Unassembled WGS sequence"/>
</dbReference>
<keyword evidence="8" id="KW-1185">Reference proteome</keyword>
<evidence type="ECO:0000313" key="8">
    <source>
        <dbReference type="Proteomes" id="UP000198897"/>
    </source>
</evidence>
<organism evidence="7 8">
    <name type="scientific">Halobacillus alkaliphilus</name>
    <dbReference type="NCBI Taxonomy" id="396056"/>
    <lineage>
        <taxon>Bacteria</taxon>
        <taxon>Bacillati</taxon>
        <taxon>Bacillota</taxon>
        <taxon>Bacilli</taxon>
        <taxon>Bacillales</taxon>
        <taxon>Bacillaceae</taxon>
        <taxon>Halobacillus</taxon>
    </lineage>
</organism>
<evidence type="ECO:0000256" key="2">
    <source>
        <dbReference type="ARBA" id="ARBA00022679"/>
    </source>
</evidence>
<name>A0A1I2LLV2_9BACI</name>
<keyword evidence="2 4" id="KW-0808">Transferase</keyword>
<dbReference type="GO" id="GO:0019521">
    <property type="term" value="P:D-gluconate metabolic process"/>
    <property type="evidence" value="ECO:0007669"/>
    <property type="project" value="InterPro"/>
</dbReference>
<dbReference type="InterPro" id="IPR050406">
    <property type="entry name" value="FGGY_Carb_Kinase"/>
</dbReference>
<dbReference type="CDD" id="cd07770">
    <property type="entry name" value="ASKHA_NBD_FGGY_GntK"/>
    <property type="match status" value="1"/>
</dbReference>
<protein>
    <submittedName>
        <fullName evidence="7">Gluconate kinase, FGGY family</fullName>
    </submittedName>
</protein>
<comment type="similarity">
    <text evidence="1 4">Belongs to the FGGY kinase family.</text>
</comment>
<dbReference type="InterPro" id="IPR000577">
    <property type="entry name" value="Carb_kinase_FGGY"/>
</dbReference>